<dbReference type="PRINTS" id="PR01210">
    <property type="entry name" value="GGTRANSPTASE"/>
</dbReference>
<dbReference type="InterPro" id="IPR029055">
    <property type="entry name" value="Ntn_hydrolases_N"/>
</dbReference>
<dbReference type="SUPFAM" id="SSF56235">
    <property type="entry name" value="N-terminal nucleophile aminohydrolases (Ntn hydrolases)"/>
    <property type="match status" value="1"/>
</dbReference>
<protein>
    <submittedName>
        <fullName evidence="2">Gamma-glutamyltranspeptidase</fullName>
        <ecNumber evidence="2">2.3.2.2</ecNumber>
    </submittedName>
</protein>
<dbReference type="AlphaFoldDB" id="A0A160VCB6"/>
<sequence length="586" mass="63334">MAIGIKSYRPTVSGSTHMVTAGHYLATASGYRILEQGGNATDAGVAAGITLNVVLPQWTNFGGVAPIIIHDAQKKETVEISGLGRWPKAANIDDYLAKYGGDLPAGIPRTVTPAGADAWMTALKLYGTMTFEQVVTPAMELAENGFPVPATLASYFAKSAGDDLTHETDDQVQWPSTAEIFYPGGRAFKEGETLVQKDLAHSFKRLIEAEKKNVSLGREGAIQAARDFFYKGEIAQEIVDFHQANGGLITMEDLADFHVGVNAPAHGTYKGIDVYTCGPWCQGPVSIQALQILEGMDLNGMGHNSADYVHAVLEALNLAISDREAYYGDPDFVDVPMEGLLSKSFAEERRAMIDMKKAFGEMPEAGNPWRHQGMESPNGKPARPEPVGGGLQADTSYTAVIDRWGNAFSATPSDTIAYNPIIPGLGFIASGRGSQSWLDHNHPSSLQPGKRPRLTPNPALAMKDGKVLMPFGTPGGDVQPQSMVQLFLNVVEFGMEVQEAIEAPRVSTWGFPNSFWPHAYNPGFVGVEGRISPEVVEDLRKRGHAVEVWDDFTPRMGCLCAIHVDQERGSRNGGADPRRDGYAMGR</sequence>
<dbReference type="InterPro" id="IPR043137">
    <property type="entry name" value="GGT_ssub_C"/>
</dbReference>
<feature type="region of interest" description="Disordered" evidence="1">
    <location>
        <begin position="370"/>
        <end position="391"/>
    </location>
</feature>
<dbReference type="EMBL" id="FAXA01000427">
    <property type="protein sequence ID" value="CUV05586.1"/>
    <property type="molecule type" value="Genomic_DNA"/>
</dbReference>
<gene>
    <name evidence="2" type="ORF">MGWOODY_Clf2248</name>
</gene>
<dbReference type="Gene3D" id="1.10.246.130">
    <property type="match status" value="1"/>
</dbReference>
<dbReference type="EC" id="2.3.2.2" evidence="2"/>
<dbReference type="GO" id="GO:0103068">
    <property type="term" value="F:leukotriene C4 gamma-glutamyl transferase activity"/>
    <property type="evidence" value="ECO:0007669"/>
    <property type="project" value="UniProtKB-EC"/>
</dbReference>
<proteinExistence type="predicted"/>
<dbReference type="InterPro" id="IPR052896">
    <property type="entry name" value="GGT-like_enzyme"/>
</dbReference>
<evidence type="ECO:0000256" key="1">
    <source>
        <dbReference type="SAM" id="MobiDB-lite"/>
    </source>
</evidence>
<dbReference type="PANTHER" id="PTHR43881:SF1">
    <property type="entry name" value="GAMMA-GLUTAMYLTRANSPEPTIDASE (AFU_ORTHOLOGUE AFUA_4G13580)"/>
    <property type="match status" value="1"/>
</dbReference>
<dbReference type="InterPro" id="IPR043138">
    <property type="entry name" value="GGT_lsub"/>
</dbReference>
<keyword evidence="2" id="KW-0808">Transferase</keyword>
<dbReference type="PANTHER" id="PTHR43881">
    <property type="entry name" value="GAMMA-GLUTAMYLTRANSPEPTIDASE (AFU_ORTHOLOGUE AFUA_4G13580)"/>
    <property type="match status" value="1"/>
</dbReference>
<dbReference type="Pfam" id="PF01019">
    <property type="entry name" value="G_glu_transpept"/>
    <property type="match status" value="1"/>
</dbReference>
<name>A0A160VCB6_9ZZZZ</name>
<organism evidence="2">
    <name type="scientific">hydrothermal vent metagenome</name>
    <dbReference type="NCBI Taxonomy" id="652676"/>
    <lineage>
        <taxon>unclassified sequences</taxon>
        <taxon>metagenomes</taxon>
        <taxon>ecological metagenomes</taxon>
    </lineage>
</organism>
<dbReference type="Gene3D" id="3.60.20.40">
    <property type="match status" value="1"/>
</dbReference>
<reference evidence="2" key="1">
    <citation type="submission" date="2015-10" db="EMBL/GenBank/DDBJ databases">
        <authorList>
            <person name="Gilbert D.G."/>
        </authorList>
    </citation>
    <scope>NUCLEOTIDE SEQUENCE</scope>
</reference>
<evidence type="ECO:0000313" key="2">
    <source>
        <dbReference type="EMBL" id="CUV05586.1"/>
    </source>
</evidence>
<keyword evidence="2" id="KW-0012">Acyltransferase</keyword>
<accession>A0A160VCB6</accession>